<evidence type="ECO:0000313" key="2">
    <source>
        <dbReference type="EMBL" id="CAI2363610.1"/>
    </source>
</evidence>
<reference evidence="2" key="1">
    <citation type="submission" date="2023-07" db="EMBL/GenBank/DDBJ databases">
        <authorList>
            <consortium name="AG Swart"/>
            <person name="Singh M."/>
            <person name="Singh A."/>
            <person name="Seah K."/>
            <person name="Emmerich C."/>
        </authorList>
    </citation>
    <scope>NUCLEOTIDE SEQUENCE</scope>
    <source>
        <strain evidence="2">DP1</strain>
    </source>
</reference>
<keyword evidence="3" id="KW-1185">Reference proteome</keyword>
<evidence type="ECO:0000256" key="1">
    <source>
        <dbReference type="SAM" id="MobiDB-lite"/>
    </source>
</evidence>
<evidence type="ECO:0000313" key="3">
    <source>
        <dbReference type="Proteomes" id="UP001295684"/>
    </source>
</evidence>
<dbReference type="EMBL" id="CAMPGE010004763">
    <property type="protein sequence ID" value="CAI2363610.1"/>
    <property type="molecule type" value="Genomic_DNA"/>
</dbReference>
<proteinExistence type="predicted"/>
<dbReference type="AlphaFoldDB" id="A0AAD1U761"/>
<accession>A0AAD1U761</accession>
<gene>
    <name evidence="2" type="ORF">ECRASSUSDP1_LOCUS4946</name>
</gene>
<sequence length="140" mass="16523">MKPSSQETLKILNNMKIRKIGTVKNYEHYACGLGADLVHKRDDDSVIRHLIQESRHKFNGRINFDKHQKILRSNFIVSRPKKKTMSKVEEHKENLDKYKDLRTLHKGTRKKFVSTSNDSELKKNHTFDSRTQVEDMSSKR</sequence>
<feature type="region of interest" description="Disordered" evidence="1">
    <location>
        <begin position="109"/>
        <end position="140"/>
    </location>
</feature>
<protein>
    <submittedName>
        <fullName evidence="2">Uncharacterized protein</fullName>
    </submittedName>
</protein>
<organism evidence="2 3">
    <name type="scientific">Euplotes crassus</name>
    <dbReference type="NCBI Taxonomy" id="5936"/>
    <lineage>
        <taxon>Eukaryota</taxon>
        <taxon>Sar</taxon>
        <taxon>Alveolata</taxon>
        <taxon>Ciliophora</taxon>
        <taxon>Intramacronucleata</taxon>
        <taxon>Spirotrichea</taxon>
        <taxon>Hypotrichia</taxon>
        <taxon>Euplotida</taxon>
        <taxon>Euplotidae</taxon>
        <taxon>Moneuplotes</taxon>
    </lineage>
</organism>
<dbReference type="Proteomes" id="UP001295684">
    <property type="component" value="Unassembled WGS sequence"/>
</dbReference>
<name>A0AAD1U761_EUPCR</name>
<comment type="caution">
    <text evidence="2">The sequence shown here is derived from an EMBL/GenBank/DDBJ whole genome shotgun (WGS) entry which is preliminary data.</text>
</comment>
<feature type="compositionally biased region" description="Basic and acidic residues" evidence="1">
    <location>
        <begin position="119"/>
        <end position="140"/>
    </location>
</feature>